<name>A0AAD4R0N9_9BILA</name>
<feature type="coiled-coil region" evidence="2">
    <location>
        <begin position="109"/>
        <end position="136"/>
    </location>
</feature>
<dbReference type="Pfam" id="PF05585">
    <property type="entry name" value="DUF1758"/>
    <property type="match status" value="1"/>
</dbReference>
<evidence type="ECO:0000256" key="1">
    <source>
        <dbReference type="PROSITE-ProRule" id="PRU00047"/>
    </source>
</evidence>
<reference evidence="5" key="1">
    <citation type="submission" date="2022-01" db="EMBL/GenBank/DDBJ databases">
        <title>Genome Sequence Resource for Two Populations of Ditylenchus destructor, the Migratory Endoparasitic Phytonematode.</title>
        <authorList>
            <person name="Zhang H."/>
            <person name="Lin R."/>
            <person name="Xie B."/>
        </authorList>
    </citation>
    <scope>NUCLEOTIDE SEQUENCE</scope>
    <source>
        <strain evidence="5">BazhouSP</strain>
    </source>
</reference>
<dbReference type="GO" id="GO:0003676">
    <property type="term" value="F:nucleic acid binding"/>
    <property type="evidence" value="ECO:0007669"/>
    <property type="project" value="InterPro"/>
</dbReference>
<feature type="compositionally biased region" description="Basic and acidic residues" evidence="3">
    <location>
        <begin position="497"/>
        <end position="513"/>
    </location>
</feature>
<keyword evidence="1" id="KW-0479">Metal-binding</keyword>
<keyword evidence="2" id="KW-0175">Coiled coil</keyword>
<keyword evidence="1" id="KW-0863">Zinc-finger</keyword>
<dbReference type="InterPro" id="IPR008737">
    <property type="entry name" value="DUF1758"/>
</dbReference>
<evidence type="ECO:0000256" key="2">
    <source>
        <dbReference type="SAM" id="Coils"/>
    </source>
</evidence>
<evidence type="ECO:0000313" key="6">
    <source>
        <dbReference type="Proteomes" id="UP001201812"/>
    </source>
</evidence>
<dbReference type="Proteomes" id="UP001201812">
    <property type="component" value="Unassembled WGS sequence"/>
</dbReference>
<feature type="compositionally biased region" description="Polar residues" evidence="3">
    <location>
        <begin position="924"/>
        <end position="937"/>
    </location>
</feature>
<dbReference type="InterPro" id="IPR005312">
    <property type="entry name" value="DUF1759"/>
</dbReference>
<feature type="region of interest" description="Disordered" evidence="3">
    <location>
        <begin position="921"/>
        <end position="1006"/>
    </location>
</feature>
<gene>
    <name evidence="5" type="ORF">DdX_08875</name>
</gene>
<dbReference type="EMBL" id="JAKKPZ010000014">
    <property type="protein sequence ID" value="KAI1713990.1"/>
    <property type="molecule type" value="Genomic_DNA"/>
</dbReference>
<feature type="region of interest" description="Disordered" evidence="3">
    <location>
        <begin position="611"/>
        <end position="675"/>
    </location>
</feature>
<feature type="compositionally biased region" description="Basic and acidic residues" evidence="3">
    <location>
        <begin position="643"/>
        <end position="661"/>
    </location>
</feature>
<comment type="caution">
    <text evidence="5">The sequence shown here is derived from an EMBL/GenBank/DDBJ whole genome shotgun (WGS) entry which is preliminary data.</text>
</comment>
<dbReference type="InterPro" id="IPR001878">
    <property type="entry name" value="Znf_CCHC"/>
</dbReference>
<evidence type="ECO:0000259" key="4">
    <source>
        <dbReference type="PROSITE" id="PS50158"/>
    </source>
</evidence>
<proteinExistence type="predicted"/>
<accession>A0AAD4R0N9</accession>
<sequence>MTLAFRNQLSQTAKQMRTLLASPPPDWYAADDESPALSLLALEEEIAVNTEHSDALYNEAARFEEGQRLFLSAFGKLPAGAKDAEQKVYDDLLAEIRIDELQTECRQLISTLARRIRAYKRKESDLRAQIAQEQSRAAAHVTLEDDAGRDVSFLRDTVVGPIQQMLQQNQIMMQTMLQALNLQNRPESPATPVPQPATTAPAVSTVSTGPAGSTHTAATFSVPQSDANTTLHSGPLPVSSVPGGPLPVFTTAPTPMMPIFTSINMGAQSTFTPHSSHWTTPPGTGFGRQHQGRPQYFSSPFVPQMPSNAVLQAFSTQSRFHLPLPTLEIPHFSGERSKWRPFWHKFGLVIQHHPELSDLEKHTLLLNYLKGDAKKLVDGIPEAEGNFQIVIDILRDEYDNRPQLVRDLYSQLQKLESATSLSKLKELYFGFVRICRQLEIEGESPNHNPLLWKMVYDKMAKSYLSKLLAKKPVNSEWTALSIQAALREVIKREEELAEHKAEHRTERPSKDLDEREEEPDQHYTILSTMVDQKKHPEPQRSCSFCQRKDHWTDGCHKYPDYQTRVDRTRELHQCFKCLRTGHGSKKCKATLSNCFHCKRKHNSALCREKFEQKRSDNQEQKPKDTKTKHTKEKESIKTMVAGTKKEFQTSNMEAKETRADAPELNSATATPSSVFPGNKQSELTLLMAAEAYVFNSEDPSRRIKALITLDSHSHITVISDNFYKRLGLMVNKREQLNIAPFGDNKSIRFNTNKVRFGVELLNKEEVVIEGYTKQVVTMSAPLAAIKQEDLKNLDSKGFPVRFRAPDILIGIDNYHAFQVQVGDPLQSGFHLSTSALGPLISGKGIHKAQHSRFRRKEWHKPKVPKPAISSLEDSVAKKTGRKANTIQKSQAKIRTQHTINQAPVIVGHCTVLSQIGIESEVRTQKNTQQIPKTGSGNKSSKRRRELKPERKPSTVANPDSAVKNEVPKKTPYLVQKKMPTPLHPKVEKESNPYKQPMVAKPHPTPETQAKHQMLLRPRRKQNRCSNCSNSPCRCAGSQPTVILNSSVEMRLPPRSVQCQTEPDPSELAVTDSSNEKLDRIRLRRNFVCRECRERSREKRQKSIIKA</sequence>
<dbReference type="AlphaFoldDB" id="A0AAD4R0N9"/>
<organism evidence="5 6">
    <name type="scientific">Ditylenchus destructor</name>
    <dbReference type="NCBI Taxonomy" id="166010"/>
    <lineage>
        <taxon>Eukaryota</taxon>
        <taxon>Metazoa</taxon>
        <taxon>Ecdysozoa</taxon>
        <taxon>Nematoda</taxon>
        <taxon>Chromadorea</taxon>
        <taxon>Rhabditida</taxon>
        <taxon>Tylenchina</taxon>
        <taxon>Tylenchomorpha</taxon>
        <taxon>Sphaerularioidea</taxon>
        <taxon>Anguinidae</taxon>
        <taxon>Anguininae</taxon>
        <taxon>Ditylenchus</taxon>
    </lineage>
</organism>
<feature type="compositionally biased region" description="Low complexity" evidence="3">
    <location>
        <begin position="196"/>
        <end position="208"/>
    </location>
</feature>
<feature type="domain" description="CCHC-type" evidence="4">
    <location>
        <begin position="574"/>
        <end position="588"/>
    </location>
</feature>
<dbReference type="GO" id="GO:0008270">
    <property type="term" value="F:zinc ion binding"/>
    <property type="evidence" value="ECO:0007669"/>
    <property type="project" value="UniProtKB-KW"/>
</dbReference>
<evidence type="ECO:0000256" key="3">
    <source>
        <dbReference type="SAM" id="MobiDB-lite"/>
    </source>
</evidence>
<dbReference type="Pfam" id="PF03564">
    <property type="entry name" value="DUF1759"/>
    <property type="match status" value="1"/>
</dbReference>
<keyword evidence="6" id="KW-1185">Reference proteome</keyword>
<dbReference type="PROSITE" id="PS50158">
    <property type="entry name" value="ZF_CCHC"/>
    <property type="match status" value="1"/>
</dbReference>
<feature type="region of interest" description="Disordered" evidence="3">
    <location>
        <begin position="497"/>
        <end position="519"/>
    </location>
</feature>
<feature type="region of interest" description="Disordered" evidence="3">
    <location>
        <begin position="185"/>
        <end position="218"/>
    </location>
</feature>
<evidence type="ECO:0000313" key="5">
    <source>
        <dbReference type="EMBL" id="KAI1713990.1"/>
    </source>
</evidence>
<dbReference type="PANTHER" id="PTHR22954:SF3">
    <property type="entry name" value="PROTEIN CBG08539"/>
    <property type="match status" value="1"/>
</dbReference>
<feature type="compositionally biased region" description="Polar residues" evidence="3">
    <location>
        <begin position="665"/>
        <end position="675"/>
    </location>
</feature>
<protein>
    <submittedName>
        <fullName evidence="5">Zinc knuckle family protein</fullName>
    </submittedName>
</protein>
<dbReference type="PANTHER" id="PTHR22954">
    <property type="entry name" value="RETROVIRAL PROTEASE-RELATED"/>
    <property type="match status" value="1"/>
</dbReference>
<feature type="compositionally biased region" description="Basic and acidic residues" evidence="3">
    <location>
        <begin position="611"/>
        <end position="636"/>
    </location>
</feature>
<keyword evidence="1" id="KW-0862">Zinc</keyword>